<proteinExistence type="inferred from homology"/>
<feature type="domain" description="Transcription factor AP-2 C-terminal" evidence="13">
    <location>
        <begin position="213"/>
        <end position="407"/>
    </location>
</feature>
<dbReference type="InterPro" id="IPR004979">
    <property type="entry name" value="TF_AP2"/>
</dbReference>
<feature type="region of interest" description="Disordered" evidence="11">
    <location>
        <begin position="42"/>
        <end position="61"/>
    </location>
</feature>
<dbReference type="GO" id="GO:0016020">
    <property type="term" value="C:membrane"/>
    <property type="evidence" value="ECO:0007669"/>
    <property type="project" value="UniProtKB-SubCell"/>
</dbReference>
<evidence type="ECO:0000256" key="8">
    <source>
        <dbReference type="ARBA" id="ARBA00023136"/>
    </source>
</evidence>
<dbReference type="OrthoDB" id="1277691at2759"/>
<comment type="similarity">
    <text evidence="3">Belongs to the AP-2 family.</text>
</comment>
<feature type="transmembrane region" description="Helical" evidence="12">
    <location>
        <begin position="604"/>
        <end position="623"/>
    </location>
</feature>
<keyword evidence="4 12" id="KW-0812">Transmembrane</keyword>
<dbReference type="PRINTS" id="PR01748">
    <property type="entry name" value="AP2TNSCPFCT"/>
</dbReference>
<dbReference type="PANTHER" id="PTHR10812">
    <property type="entry name" value="TRANSCRIPTION FACTOR AP-2"/>
    <property type="match status" value="1"/>
</dbReference>
<keyword evidence="6" id="KW-0805">Transcription regulation</keyword>
<keyword evidence="7" id="KW-0238">DNA-binding</keyword>
<dbReference type="Pfam" id="PF01027">
    <property type="entry name" value="Bax1-I"/>
    <property type="match status" value="1"/>
</dbReference>
<keyword evidence="9" id="KW-0804">Transcription</keyword>
<dbReference type="GO" id="GO:0000981">
    <property type="term" value="F:DNA-binding transcription factor activity, RNA polymerase II-specific"/>
    <property type="evidence" value="ECO:0007669"/>
    <property type="project" value="TreeGrafter"/>
</dbReference>
<keyword evidence="5 12" id="KW-1133">Transmembrane helix</keyword>
<feature type="compositionally biased region" description="Polar residues" evidence="11">
    <location>
        <begin position="1"/>
        <end position="10"/>
    </location>
</feature>
<evidence type="ECO:0000313" key="15">
    <source>
        <dbReference type="Proteomes" id="UP000031036"/>
    </source>
</evidence>
<dbReference type="GO" id="GO:0005634">
    <property type="term" value="C:nucleus"/>
    <property type="evidence" value="ECO:0007669"/>
    <property type="project" value="UniProtKB-SubCell"/>
</dbReference>
<evidence type="ECO:0000256" key="5">
    <source>
        <dbReference type="ARBA" id="ARBA00022989"/>
    </source>
</evidence>
<feature type="region of interest" description="Disordered" evidence="11">
    <location>
        <begin position="153"/>
        <end position="205"/>
    </location>
</feature>
<dbReference type="EMBL" id="JPKZ01022854">
    <property type="protein sequence ID" value="KHN70675.1"/>
    <property type="molecule type" value="Genomic_DNA"/>
</dbReference>
<dbReference type="STRING" id="6265.A0A0B2UP04"/>
<feature type="region of interest" description="Disordered" evidence="11">
    <location>
        <begin position="1"/>
        <end position="32"/>
    </location>
</feature>
<dbReference type="PANTHER" id="PTHR10812:SF17">
    <property type="entry name" value="TRANSCRIPTION FACTOR AP-2, ISOFORM D"/>
    <property type="match status" value="1"/>
</dbReference>
<protein>
    <submittedName>
        <fullName evidence="14">Transcription factor AP-2-delta</fullName>
    </submittedName>
</protein>
<evidence type="ECO:0000256" key="9">
    <source>
        <dbReference type="ARBA" id="ARBA00023163"/>
    </source>
</evidence>
<keyword evidence="10" id="KW-0539">Nucleus</keyword>
<comment type="subcellular location">
    <subcellularLocation>
        <location evidence="2">Membrane</location>
        <topology evidence="2">Multi-pass membrane protein</topology>
    </subcellularLocation>
    <subcellularLocation>
        <location evidence="1">Nucleus</location>
    </subcellularLocation>
</comment>
<accession>A0A0B2UP04</accession>
<evidence type="ECO:0000256" key="7">
    <source>
        <dbReference type="ARBA" id="ARBA00023125"/>
    </source>
</evidence>
<dbReference type="Pfam" id="PF03299">
    <property type="entry name" value="TF_AP-2"/>
    <property type="match status" value="1"/>
</dbReference>
<comment type="caution">
    <text evidence="14">The sequence shown here is derived from an EMBL/GenBank/DDBJ whole genome shotgun (WGS) entry which is preliminary data.</text>
</comment>
<keyword evidence="8 12" id="KW-0472">Membrane</keyword>
<name>A0A0B2UP04_TOXCA</name>
<feature type="transmembrane region" description="Helical" evidence="12">
    <location>
        <begin position="579"/>
        <end position="598"/>
    </location>
</feature>
<organism evidence="14 15">
    <name type="scientific">Toxocara canis</name>
    <name type="common">Canine roundworm</name>
    <dbReference type="NCBI Taxonomy" id="6265"/>
    <lineage>
        <taxon>Eukaryota</taxon>
        <taxon>Metazoa</taxon>
        <taxon>Ecdysozoa</taxon>
        <taxon>Nematoda</taxon>
        <taxon>Chromadorea</taxon>
        <taxon>Rhabditida</taxon>
        <taxon>Spirurina</taxon>
        <taxon>Ascaridomorpha</taxon>
        <taxon>Ascaridoidea</taxon>
        <taxon>Toxocaridae</taxon>
        <taxon>Toxocara</taxon>
    </lineage>
</organism>
<evidence type="ECO:0000256" key="12">
    <source>
        <dbReference type="SAM" id="Phobius"/>
    </source>
</evidence>
<dbReference type="GO" id="GO:0000977">
    <property type="term" value="F:RNA polymerase II transcription regulatory region sequence-specific DNA binding"/>
    <property type="evidence" value="ECO:0007669"/>
    <property type="project" value="TreeGrafter"/>
</dbReference>
<feature type="transmembrane region" description="Helical" evidence="12">
    <location>
        <begin position="493"/>
        <end position="512"/>
    </location>
</feature>
<feature type="transmembrane region" description="Helical" evidence="12">
    <location>
        <begin position="524"/>
        <end position="542"/>
    </location>
</feature>
<dbReference type="InterPro" id="IPR013854">
    <property type="entry name" value="TF_AP2_C"/>
</dbReference>
<evidence type="ECO:0000256" key="1">
    <source>
        <dbReference type="ARBA" id="ARBA00004123"/>
    </source>
</evidence>
<evidence type="ECO:0000256" key="11">
    <source>
        <dbReference type="SAM" id="MobiDB-lite"/>
    </source>
</evidence>
<evidence type="ECO:0000256" key="4">
    <source>
        <dbReference type="ARBA" id="ARBA00022692"/>
    </source>
</evidence>
<feature type="transmembrane region" description="Helical" evidence="12">
    <location>
        <begin position="548"/>
        <end position="572"/>
    </location>
</feature>
<dbReference type="Proteomes" id="UP000031036">
    <property type="component" value="Unassembled WGS sequence"/>
</dbReference>
<feature type="compositionally biased region" description="Polar residues" evidence="11">
    <location>
        <begin position="21"/>
        <end position="32"/>
    </location>
</feature>
<keyword evidence="15" id="KW-1185">Reference proteome</keyword>
<evidence type="ECO:0000256" key="3">
    <source>
        <dbReference type="ARBA" id="ARBA00007770"/>
    </source>
</evidence>
<dbReference type="InterPro" id="IPR006214">
    <property type="entry name" value="Bax_inhibitor_1-related"/>
</dbReference>
<dbReference type="GO" id="GO:0042127">
    <property type="term" value="P:regulation of cell population proliferation"/>
    <property type="evidence" value="ECO:0007669"/>
    <property type="project" value="TreeGrafter"/>
</dbReference>
<gene>
    <name evidence="14" type="primary">tfap2d</name>
    <name evidence="14" type="ORF">Tcan_10236</name>
</gene>
<evidence type="ECO:0000256" key="2">
    <source>
        <dbReference type="ARBA" id="ARBA00004141"/>
    </source>
</evidence>
<reference evidence="14 15" key="1">
    <citation type="submission" date="2014-11" db="EMBL/GenBank/DDBJ databases">
        <title>Genetic blueprint of the zoonotic pathogen Toxocara canis.</title>
        <authorList>
            <person name="Zhu X.-Q."/>
            <person name="Korhonen P.K."/>
            <person name="Cai H."/>
            <person name="Young N.D."/>
            <person name="Nejsum P."/>
            <person name="von Samson-Himmelstjerna G."/>
            <person name="Boag P.R."/>
            <person name="Tan P."/>
            <person name="Li Q."/>
            <person name="Min J."/>
            <person name="Yang Y."/>
            <person name="Wang X."/>
            <person name="Fang X."/>
            <person name="Hall R.S."/>
            <person name="Hofmann A."/>
            <person name="Sternberg P.W."/>
            <person name="Jex A.R."/>
            <person name="Gasser R.B."/>
        </authorList>
    </citation>
    <scope>NUCLEOTIDE SEQUENCE [LARGE SCALE GENOMIC DNA]</scope>
    <source>
        <strain evidence="14">PN_DK_2014</strain>
    </source>
</reference>
<dbReference type="AlphaFoldDB" id="A0A0B2UP04"/>
<dbReference type="CDD" id="cd10430">
    <property type="entry name" value="BI-1"/>
    <property type="match status" value="1"/>
</dbReference>
<sequence>MFRTKMQQGSEGPPPPHRGPLTSTPVISNSLKRSWQDMAKISTISPIETKRARGGGGQAMGRSAFEELEITRKAGTVSGDRIRFELNTEQENIPPYPEYLGGSSMSLSMGGQSTSGSTAEIHHPLSAIPSYFNTQNAFGAYYGATGDVQQTRFASTAEPPSERPCGEADSGNYSDDQEEEEAAKQGEPSGEICAPVESSSGIASGSSSLEETFCTVPGRTSLLSSQPKYKVSVAELQRRISYPECLNASLIGGILRRAKTKEGANALRNQLMTHGVSLPPGRRRGANITAFTSLVEEEADHLGRDFSQLCDESFPSQQLGELLTRRTPPEQSLQRAQNESTVFSAVLQGMHDVLQADSSPSAGRSQVQQSTTLDQSTQAQLTKFSLLTHGFGTPAITNVLRTVVHILRYHLGSLESYYNTGTCIFNARVCTRLHTTPMIRRCFGNSKRTNGLLTQRNEREKDVLDHLRAVYGTLCVGLMLATAGAVLEVIGVVRANFLLTIASFVCFFALCTTPQSRENERQRFGCFAVFAFLTGMSTGPQIEGAMQLNPSVLLTAFLGTAIIFGCFSLAALHASSTKYLHLGGVISSTLMVMLLTVLFAQSKFMITMVLWMGLAVTCALILYDTQLICEKRRRGDTDYIWHTIELFLDFTNLFRYILVILTNKEDGVIERGGSQRAACRAAS</sequence>
<evidence type="ECO:0000313" key="14">
    <source>
        <dbReference type="EMBL" id="KHN70675.1"/>
    </source>
</evidence>
<evidence type="ECO:0000256" key="10">
    <source>
        <dbReference type="ARBA" id="ARBA00023242"/>
    </source>
</evidence>
<evidence type="ECO:0000256" key="6">
    <source>
        <dbReference type="ARBA" id="ARBA00023015"/>
    </source>
</evidence>
<evidence type="ECO:0000259" key="13">
    <source>
        <dbReference type="Pfam" id="PF03299"/>
    </source>
</evidence>